<comment type="catalytic activity">
    <reaction evidence="5">
        <text>Delta(2)-thiazoline-2-carboxylate + NADPH + 2 H(+) = L-thiazolidine-2-carboxylate + NADP(+)</text>
        <dbReference type="Rhea" id="RHEA:68072"/>
        <dbReference type="ChEBI" id="CHEBI:15378"/>
        <dbReference type="ChEBI" id="CHEBI:57783"/>
        <dbReference type="ChEBI" id="CHEBI:58349"/>
        <dbReference type="ChEBI" id="CHEBI:176895"/>
        <dbReference type="ChEBI" id="CHEBI:176896"/>
    </reaction>
    <physiologicalReaction direction="left-to-right" evidence="5">
        <dbReference type="Rhea" id="RHEA:68073"/>
    </physiologicalReaction>
</comment>
<comment type="caution">
    <text evidence="19">The sequence shown here is derived from an EMBL/GenBank/DDBJ whole genome shotgun (WGS) entry which is preliminary data.</text>
</comment>
<evidence type="ECO:0000313" key="20">
    <source>
        <dbReference type="Proteomes" id="UP000663834"/>
    </source>
</evidence>
<evidence type="ECO:0000313" key="19">
    <source>
        <dbReference type="EMBL" id="CAF1663466.1"/>
    </source>
</evidence>
<dbReference type="Pfam" id="PF16486">
    <property type="entry name" value="ArgoN"/>
    <property type="match status" value="1"/>
</dbReference>
<proteinExistence type="predicted"/>
<gene>
    <name evidence="19" type="ORF">KQP761_LOCUS32586</name>
</gene>
<evidence type="ECO:0000256" key="15">
    <source>
        <dbReference type="ARBA" id="ARBA00093598"/>
    </source>
</evidence>
<evidence type="ECO:0000256" key="10">
    <source>
        <dbReference type="ARBA" id="ARBA00093250"/>
    </source>
</evidence>
<evidence type="ECO:0000256" key="14">
    <source>
        <dbReference type="ARBA" id="ARBA00093567"/>
    </source>
</evidence>
<comment type="catalytic activity">
    <reaction evidence="10">
        <text>(S)-cystathionine ketimine + NADH + 2 H(+) = (3R,5S)-2,3,5,6,7-pentahydro-1,4-thiazepine-3,5-dicarboxylate + NAD(+)</text>
        <dbReference type="Rhea" id="RHEA:68032"/>
        <dbReference type="ChEBI" id="CHEBI:15378"/>
        <dbReference type="ChEBI" id="CHEBI:57540"/>
        <dbReference type="ChEBI" id="CHEBI:57945"/>
        <dbReference type="ChEBI" id="CHEBI:176808"/>
        <dbReference type="ChEBI" id="CHEBI:176810"/>
    </reaction>
    <physiologicalReaction direction="left-to-right" evidence="10">
        <dbReference type="Rhea" id="RHEA:68033"/>
    </physiologicalReaction>
</comment>
<comment type="catalytic activity">
    <reaction evidence="11">
        <text>(3R)-1,4-thiomorpholine-3-carboxylate + NADP(+) = 3,4-dehydrothiomorpholine-3-carboxylate + NADPH + 2 H(+)</text>
        <dbReference type="Rhea" id="RHEA:12500"/>
        <dbReference type="ChEBI" id="CHEBI:15378"/>
        <dbReference type="ChEBI" id="CHEBI:57783"/>
        <dbReference type="ChEBI" id="CHEBI:58349"/>
        <dbReference type="ChEBI" id="CHEBI:58517"/>
        <dbReference type="ChEBI" id="CHEBI:176873"/>
        <dbReference type="EC" id="1.5.1.25"/>
    </reaction>
    <physiologicalReaction direction="right-to-left" evidence="11">
        <dbReference type="Rhea" id="RHEA:12502"/>
    </physiologicalReaction>
</comment>
<dbReference type="InterPro" id="IPR023401">
    <property type="entry name" value="ODC_N"/>
</dbReference>
<feature type="domain" description="Piwi" evidence="18">
    <location>
        <begin position="507"/>
        <end position="823"/>
    </location>
</feature>
<dbReference type="InterPro" id="IPR012337">
    <property type="entry name" value="RNaseH-like_sf"/>
</dbReference>
<accession>A0A816FN51</accession>
<evidence type="ECO:0000259" key="17">
    <source>
        <dbReference type="PROSITE" id="PS50821"/>
    </source>
</evidence>
<dbReference type="AlphaFoldDB" id="A0A816FN51"/>
<dbReference type="EC" id="1.5.1.1" evidence="15"/>
<comment type="catalytic activity">
    <reaction evidence="6">
        <text>L-proline + NADP(+) = 1-pyrroline-2-carboxylate + NADPH + H(+)</text>
        <dbReference type="Rhea" id="RHEA:20317"/>
        <dbReference type="ChEBI" id="CHEBI:15378"/>
        <dbReference type="ChEBI" id="CHEBI:39785"/>
        <dbReference type="ChEBI" id="CHEBI:57783"/>
        <dbReference type="ChEBI" id="CHEBI:58349"/>
        <dbReference type="ChEBI" id="CHEBI:60039"/>
        <dbReference type="EC" id="1.5.1.1"/>
    </reaction>
    <physiologicalReaction direction="right-to-left" evidence="6">
        <dbReference type="Rhea" id="RHEA:20319"/>
    </physiologicalReaction>
</comment>
<evidence type="ECO:0000256" key="11">
    <source>
        <dbReference type="ARBA" id="ARBA00093263"/>
    </source>
</evidence>
<name>A0A816FN51_9BILA</name>
<evidence type="ECO:0000259" key="18">
    <source>
        <dbReference type="PROSITE" id="PS50822"/>
    </source>
</evidence>
<dbReference type="Pfam" id="PF02171">
    <property type="entry name" value="Piwi"/>
    <property type="match status" value="1"/>
</dbReference>
<evidence type="ECO:0000256" key="8">
    <source>
        <dbReference type="ARBA" id="ARBA00093227"/>
    </source>
</evidence>
<dbReference type="InterPro" id="IPR003100">
    <property type="entry name" value="PAZ_dom"/>
</dbReference>
<dbReference type="InterPro" id="IPR003165">
    <property type="entry name" value="Piwi"/>
</dbReference>
<dbReference type="Pfam" id="PF02170">
    <property type="entry name" value="PAZ"/>
    <property type="match status" value="1"/>
</dbReference>
<dbReference type="Pfam" id="PF16488">
    <property type="entry name" value="ArgoL2"/>
    <property type="match status" value="1"/>
</dbReference>
<dbReference type="GO" id="GO:0003723">
    <property type="term" value="F:RNA binding"/>
    <property type="evidence" value="ECO:0007669"/>
    <property type="project" value="InterPro"/>
</dbReference>
<evidence type="ECO:0000256" key="5">
    <source>
        <dbReference type="ARBA" id="ARBA00093197"/>
    </source>
</evidence>
<evidence type="ECO:0000256" key="13">
    <source>
        <dbReference type="ARBA" id="ARBA00093273"/>
    </source>
</evidence>
<dbReference type="Gene3D" id="2.170.260.10">
    <property type="entry name" value="paz domain"/>
    <property type="match status" value="1"/>
</dbReference>
<evidence type="ECO:0000256" key="9">
    <source>
        <dbReference type="ARBA" id="ARBA00093248"/>
    </source>
</evidence>
<evidence type="ECO:0000256" key="2">
    <source>
        <dbReference type="ARBA" id="ARBA00015173"/>
    </source>
</evidence>
<dbReference type="Gene3D" id="3.40.50.2300">
    <property type="match status" value="1"/>
</dbReference>
<dbReference type="SMART" id="SM00950">
    <property type="entry name" value="Piwi"/>
    <property type="match status" value="1"/>
</dbReference>
<feature type="domain" description="PAZ" evidence="17">
    <location>
        <begin position="235"/>
        <end position="342"/>
    </location>
</feature>
<dbReference type="Proteomes" id="UP000663834">
    <property type="component" value="Unassembled WGS sequence"/>
</dbReference>
<evidence type="ECO:0000256" key="3">
    <source>
        <dbReference type="ARBA" id="ARBA00033420"/>
    </source>
</evidence>
<dbReference type="OrthoDB" id="9981668at2759"/>
<evidence type="ECO:0000256" key="7">
    <source>
        <dbReference type="ARBA" id="ARBA00093226"/>
    </source>
</evidence>
<dbReference type="Pfam" id="PF02423">
    <property type="entry name" value="OCD_Mu_crystall"/>
    <property type="match status" value="1"/>
</dbReference>
<dbReference type="EC" id="1.5.1.25" evidence="1"/>
<dbReference type="InterPro" id="IPR003462">
    <property type="entry name" value="ODC_Mu_crystall"/>
</dbReference>
<evidence type="ECO:0000256" key="12">
    <source>
        <dbReference type="ARBA" id="ARBA00093264"/>
    </source>
</evidence>
<dbReference type="InterPro" id="IPR032472">
    <property type="entry name" value="ArgoL2"/>
</dbReference>
<comment type="catalytic activity">
    <reaction evidence="9">
        <text>(R)-lanthionine ketimine + NADPH + 2 H(+) = (3R,5R)-1,4-thiomorpholine-3,5-dicarboxylate + NADP(+)</text>
        <dbReference type="Rhea" id="RHEA:68040"/>
        <dbReference type="ChEBI" id="CHEBI:15378"/>
        <dbReference type="ChEBI" id="CHEBI:57783"/>
        <dbReference type="ChEBI" id="CHEBI:58349"/>
        <dbReference type="ChEBI" id="CHEBI:176891"/>
        <dbReference type="ChEBI" id="CHEBI:176892"/>
    </reaction>
    <physiologicalReaction direction="left-to-right" evidence="9">
        <dbReference type="Rhea" id="RHEA:68041"/>
    </physiologicalReaction>
</comment>
<comment type="catalytic activity">
    <reaction evidence="4">
        <text>L-pipecolate + NAD(+) = Delta(1)-piperideine-2-carboxylate + NADH + H(+)</text>
        <dbReference type="Rhea" id="RHEA:30807"/>
        <dbReference type="ChEBI" id="CHEBI:15378"/>
        <dbReference type="ChEBI" id="CHEBI:57540"/>
        <dbReference type="ChEBI" id="CHEBI:57945"/>
        <dbReference type="ChEBI" id="CHEBI:61185"/>
        <dbReference type="ChEBI" id="CHEBI:77631"/>
        <dbReference type="EC" id="1.5.1.1"/>
    </reaction>
    <physiologicalReaction direction="right-to-left" evidence="4">
        <dbReference type="Rhea" id="RHEA:30809"/>
    </physiologicalReaction>
</comment>
<dbReference type="SUPFAM" id="SSF51735">
    <property type="entry name" value="NAD(P)-binding Rossmann-fold domains"/>
    <property type="match status" value="1"/>
</dbReference>
<comment type="catalytic activity">
    <reaction evidence="12">
        <text>L-proline + NAD(+) = 1-pyrroline-2-carboxylate + NADH + H(+)</text>
        <dbReference type="Rhea" id="RHEA:20321"/>
        <dbReference type="ChEBI" id="CHEBI:15378"/>
        <dbReference type="ChEBI" id="CHEBI:39785"/>
        <dbReference type="ChEBI" id="CHEBI:57540"/>
        <dbReference type="ChEBI" id="CHEBI:57945"/>
        <dbReference type="ChEBI" id="CHEBI:60039"/>
        <dbReference type="EC" id="1.5.1.1"/>
    </reaction>
    <physiologicalReaction direction="right-to-left" evidence="12">
        <dbReference type="Rhea" id="RHEA:20323"/>
    </physiologicalReaction>
</comment>
<reference evidence="19" key="1">
    <citation type="submission" date="2021-02" db="EMBL/GenBank/DDBJ databases">
        <authorList>
            <person name="Nowell W R."/>
        </authorList>
    </citation>
    <scope>NUCLEOTIDE SEQUENCE</scope>
</reference>
<organism evidence="19 20">
    <name type="scientific">Rotaria magnacalcarata</name>
    <dbReference type="NCBI Taxonomy" id="392030"/>
    <lineage>
        <taxon>Eukaryota</taxon>
        <taxon>Metazoa</taxon>
        <taxon>Spiralia</taxon>
        <taxon>Gnathifera</taxon>
        <taxon>Rotifera</taxon>
        <taxon>Eurotatoria</taxon>
        <taxon>Bdelloidea</taxon>
        <taxon>Philodinida</taxon>
        <taxon>Philodinidae</taxon>
        <taxon>Rotaria</taxon>
    </lineage>
</organism>
<dbReference type="Gene3D" id="3.30.420.10">
    <property type="entry name" value="Ribonuclease H-like superfamily/Ribonuclease H"/>
    <property type="match status" value="1"/>
</dbReference>
<comment type="catalytic activity">
    <reaction evidence="7">
        <text>(3R)-1,4-thiomorpholine-3-carboxylate + NAD(+) = 3,4-dehydrothiomorpholine-3-carboxylate + NADH + 2 H(+)</text>
        <dbReference type="Rhea" id="RHEA:12504"/>
        <dbReference type="ChEBI" id="CHEBI:15378"/>
        <dbReference type="ChEBI" id="CHEBI:57540"/>
        <dbReference type="ChEBI" id="CHEBI:57945"/>
        <dbReference type="ChEBI" id="CHEBI:58517"/>
        <dbReference type="ChEBI" id="CHEBI:176873"/>
        <dbReference type="EC" id="1.5.1.25"/>
    </reaction>
    <physiologicalReaction direction="right-to-left" evidence="7">
        <dbReference type="Rhea" id="RHEA:12506"/>
    </physiologicalReaction>
</comment>
<evidence type="ECO:0000256" key="6">
    <source>
        <dbReference type="ARBA" id="ARBA00093203"/>
    </source>
</evidence>
<dbReference type="PANTHER" id="PTHR22891">
    <property type="entry name" value="EUKARYOTIC TRANSLATION INITIATION FACTOR 2C"/>
    <property type="match status" value="1"/>
</dbReference>
<sequence>MASNKQANYIRKERIPVLSAIPSAQLKLSSLPRRPAPAQPSGQNESLLTNHFPCEFKKNLPLYQYDVAIEEIGSRSGEWYEVKGRARCALIMQSIVSNGGFATNVIVWYDEQKCLYSTSQLSSPMLIHSPEGQSRLNIKSFANQWSTDDIQNYITGRATEYPYDAVRILETLLKKSLQDRIQVVNNNCYFLDEVAKPVGGGFYERFGFVQSLNLTSHRITLSIQTKLTTFYPEMSLLDFVHTHIGAKRVPNEYEWKKLNRTLKNCSIVTQQSNWKQVFEIDQFDKRRPGEIKIESGETLIEYFKNKKNIQLTQTNYPCVQVYFPNEYDKPCHLPLEVCRIRAWQVYDKPLSKAQEAQQPRKYIPKPYERHNAIMKMLQKCDYNSRSNRLCREVGFSIDDSQMLRLNARVLTQPQIQTGPNSRANVRIGRIPLDGHLFTPKPLSTLSITYFGNDIERERDLMKKFADTLLQVMNNYHVDVRYRKHTVSPTIDKITEHFHSMNESKCQFVLCVMSGRSEEDLKQLKADIKDCGTIKYGIMTQCVLLSKVAANRSLTGYCENLIRKINFKNSGINTKVNLNQSLKNKKSTTDAYMFFGADVIHPTNVTRQHPSIAVVVGSCDSLCSTTAVRVCQQFPKEGKCSIETIIGMTDMVEQLLDNYRQVNKILPNKVVFYRDGVDDGQFGKIIEHEIPAIQEAFNRIYGDNGNHPKLTFIVVKKRHNTRFFNRNPSTKEVNNMSIGAVIDTTIVHPYQNNFYLNSHNAFQGVNHPSLYHVLLDDIGFTADELPLLTYHLCFTDPRSSASEAIPSVVHQADIAALKARDLFYDDERSSATSAGGRSQPLRDPQLSDLDFKILETHKMYFDEFSVKENLSLSPLLEVLADVLHRYSKHDPSLEQPLRSILSINNQQNALLNLPCIDTQRGYMCVKTITSFPEILPAIDGVVSLFNSNNGRLLLIADAKEITARRTATVSFLATKLLALNKLKNENAVLTIIGCGVQGRAHLDVFTELFKWNKIYLWSRNMTHAIDLQSVYSSKLNNIELLENLNDNRIQQSDVICTCTASEEALLSLHQVKKGVHINAVGSFRATMRELADDLMLSSDTTVIVDSKESAMKEAGEIIQSKAEILAELGELIENNEFCNDISKDKITIFKSVGMAIEDLAAAIVLYEYLQECREK</sequence>
<comment type="subunit">
    <text evidence="14">Homodimer. Binds the thyroid hormone triiodothyronine (T3); T3 binding inhibits enzymatic activity.</text>
</comment>
<protein>
    <recommendedName>
        <fullName evidence="2">Ketimine reductase mu-crystallin</fullName>
        <ecNumber evidence="15">1.5.1.1</ecNumber>
        <ecNumber evidence="1">1.5.1.25</ecNumber>
    </recommendedName>
    <alternativeName>
        <fullName evidence="16">1-piperideine-2-carboxylate/1-pyrroline-2-carboxylate reductase</fullName>
    </alternativeName>
    <alternativeName>
        <fullName evidence="3">NADP-regulated thyroid-hormone-binding protein</fullName>
    </alternativeName>
</protein>
<dbReference type="EMBL" id="CAJNOW010018191">
    <property type="protein sequence ID" value="CAF1663466.1"/>
    <property type="molecule type" value="Genomic_DNA"/>
</dbReference>
<dbReference type="Gene3D" id="3.40.50.720">
    <property type="entry name" value="NAD(P)-binding Rossmann-like Domain"/>
    <property type="match status" value="1"/>
</dbReference>
<dbReference type="InterPro" id="IPR036397">
    <property type="entry name" value="RNaseH_sf"/>
</dbReference>
<dbReference type="PROSITE" id="PS50821">
    <property type="entry name" value="PAZ"/>
    <property type="match status" value="1"/>
</dbReference>
<evidence type="ECO:0000256" key="4">
    <source>
        <dbReference type="ARBA" id="ARBA00093190"/>
    </source>
</evidence>
<dbReference type="SUPFAM" id="SSF101690">
    <property type="entry name" value="PAZ domain"/>
    <property type="match status" value="1"/>
</dbReference>
<dbReference type="CDD" id="cd02846">
    <property type="entry name" value="PAZ_argonaute_like"/>
    <property type="match status" value="1"/>
</dbReference>
<dbReference type="GO" id="GO:0047127">
    <property type="term" value="F:thiomorpholine-carboxylate dehydrogenase activity"/>
    <property type="evidence" value="ECO:0007669"/>
    <property type="project" value="UniProtKB-EC"/>
</dbReference>
<comment type="catalytic activity">
    <reaction evidence="8">
        <text>(S)-cystathionine ketimine + NADPH + 2 H(+) = (3R,5S)-2,3,5,6,7-pentahydro-1,4-thiazepine-3,5-dicarboxylate + NADP(+)</text>
        <dbReference type="Rhea" id="RHEA:68036"/>
        <dbReference type="ChEBI" id="CHEBI:15378"/>
        <dbReference type="ChEBI" id="CHEBI:57783"/>
        <dbReference type="ChEBI" id="CHEBI:58349"/>
        <dbReference type="ChEBI" id="CHEBI:176808"/>
        <dbReference type="ChEBI" id="CHEBI:176810"/>
    </reaction>
    <physiologicalReaction direction="left-to-right" evidence="8">
        <dbReference type="Rhea" id="RHEA:68037"/>
    </physiologicalReaction>
</comment>
<comment type="catalytic activity">
    <reaction evidence="13">
        <text>L-pipecolate + NADP(+) = Delta(1)-piperideine-2-carboxylate + NADPH + H(+)</text>
        <dbReference type="Rhea" id="RHEA:12524"/>
        <dbReference type="ChEBI" id="CHEBI:15378"/>
        <dbReference type="ChEBI" id="CHEBI:57783"/>
        <dbReference type="ChEBI" id="CHEBI:58349"/>
        <dbReference type="ChEBI" id="CHEBI:61185"/>
        <dbReference type="ChEBI" id="CHEBI:77631"/>
        <dbReference type="EC" id="1.5.1.1"/>
    </reaction>
    <physiologicalReaction direction="right-to-left" evidence="13">
        <dbReference type="Rhea" id="RHEA:12526"/>
    </physiologicalReaction>
</comment>
<evidence type="ECO:0000256" key="1">
    <source>
        <dbReference type="ARBA" id="ARBA00012883"/>
    </source>
</evidence>
<dbReference type="GO" id="GO:0050241">
    <property type="term" value="F:pyrroline-2-carboxylate reductase activity"/>
    <property type="evidence" value="ECO:0007669"/>
    <property type="project" value="UniProtKB-EC"/>
</dbReference>
<dbReference type="InterPro" id="IPR036291">
    <property type="entry name" value="NAD(P)-bd_dom_sf"/>
</dbReference>
<dbReference type="InterPro" id="IPR036085">
    <property type="entry name" value="PAZ_dom_sf"/>
</dbReference>
<dbReference type="PROSITE" id="PS50822">
    <property type="entry name" value="PIWI"/>
    <property type="match status" value="1"/>
</dbReference>
<dbReference type="Gene3D" id="3.30.1780.10">
    <property type="entry name" value="ornithine cyclodeaminase, domain 1"/>
    <property type="match status" value="1"/>
</dbReference>
<evidence type="ECO:0000256" key="16">
    <source>
        <dbReference type="ARBA" id="ARBA00093650"/>
    </source>
</evidence>
<dbReference type="SUPFAM" id="SSF53098">
    <property type="entry name" value="Ribonuclease H-like"/>
    <property type="match status" value="1"/>
</dbReference>
<dbReference type="InterPro" id="IPR032474">
    <property type="entry name" value="Argonaute_N"/>
</dbReference>